<reference evidence="2" key="1">
    <citation type="submission" date="2020-07" db="EMBL/GenBank/DDBJ databases">
        <title>Multicomponent nature underlies the extraordinary mechanical properties of spider dragline silk.</title>
        <authorList>
            <person name="Kono N."/>
            <person name="Nakamura H."/>
            <person name="Mori M."/>
            <person name="Yoshida Y."/>
            <person name="Ohtoshi R."/>
            <person name="Malay A.D."/>
            <person name="Moran D.A.P."/>
            <person name="Tomita M."/>
            <person name="Numata K."/>
            <person name="Arakawa K."/>
        </authorList>
    </citation>
    <scope>NUCLEOTIDE SEQUENCE</scope>
</reference>
<dbReference type="Pfam" id="PF17906">
    <property type="entry name" value="HTH_48"/>
    <property type="match status" value="1"/>
</dbReference>
<accession>A0A8X6I7J5</accession>
<evidence type="ECO:0000313" key="2">
    <source>
        <dbReference type="EMBL" id="GFQ89132.1"/>
    </source>
</evidence>
<gene>
    <name evidence="2" type="primary">NCL1_63473</name>
    <name evidence="2" type="ORF">TNCT_32861</name>
</gene>
<dbReference type="OrthoDB" id="8056049at2759"/>
<dbReference type="InterPro" id="IPR041426">
    <property type="entry name" value="Mos1_HTH"/>
</dbReference>
<dbReference type="EMBL" id="BMAO01033378">
    <property type="protein sequence ID" value="GFQ89132.1"/>
    <property type="molecule type" value="Genomic_DNA"/>
</dbReference>
<comment type="caution">
    <text evidence="2">The sequence shown here is derived from an EMBL/GenBank/DDBJ whole genome shotgun (WGS) entry which is preliminary data.</text>
</comment>
<dbReference type="AlphaFoldDB" id="A0A8X6I7J5"/>
<dbReference type="Proteomes" id="UP000887116">
    <property type="component" value="Unassembled WGS sequence"/>
</dbReference>
<evidence type="ECO:0000313" key="3">
    <source>
        <dbReference type="Proteomes" id="UP000887116"/>
    </source>
</evidence>
<evidence type="ECO:0000259" key="1">
    <source>
        <dbReference type="Pfam" id="PF17906"/>
    </source>
</evidence>
<sequence length="86" mass="10021">MEVSKEKILYILQFFFDKGTNIIQVAKTVKGVYSPKTVTTDYVQFRFRRFRSGMPVVENVDKITEMIEVDRHFSSCSAIQELKIGH</sequence>
<organism evidence="2 3">
    <name type="scientific">Trichonephila clavata</name>
    <name type="common">Joro spider</name>
    <name type="synonym">Nephila clavata</name>
    <dbReference type="NCBI Taxonomy" id="2740835"/>
    <lineage>
        <taxon>Eukaryota</taxon>
        <taxon>Metazoa</taxon>
        <taxon>Ecdysozoa</taxon>
        <taxon>Arthropoda</taxon>
        <taxon>Chelicerata</taxon>
        <taxon>Arachnida</taxon>
        <taxon>Araneae</taxon>
        <taxon>Araneomorphae</taxon>
        <taxon>Entelegynae</taxon>
        <taxon>Araneoidea</taxon>
        <taxon>Nephilidae</taxon>
        <taxon>Trichonephila</taxon>
    </lineage>
</organism>
<keyword evidence="3" id="KW-1185">Reference proteome</keyword>
<name>A0A8X6I7J5_TRICU</name>
<protein>
    <submittedName>
        <fullName evidence="2">Histone-lysine N-methyltransferase SETMAR</fullName>
    </submittedName>
</protein>
<proteinExistence type="predicted"/>
<feature type="domain" description="Mos1 transposase HTH" evidence="1">
    <location>
        <begin position="6"/>
        <end position="53"/>
    </location>
</feature>